<sequence length="44" mass="5211">MRKTYASDISREVFMKIEPLLSVTGSAHTPEKWMSTRYFVHCYI</sequence>
<dbReference type="AlphaFoldDB" id="A0A068QM80"/>
<accession>A0A068QM80</accession>
<name>A0A068QM80_9GAMM</name>
<dbReference type="EMBL" id="FO704550">
    <property type="protein sequence ID" value="CDG15962.1"/>
    <property type="molecule type" value="Genomic_DNA"/>
</dbReference>
<proteinExistence type="predicted"/>
<dbReference type="Proteomes" id="UP000032721">
    <property type="component" value="Chromosome"/>
</dbReference>
<evidence type="ECO:0000313" key="2">
    <source>
        <dbReference type="Proteomes" id="UP000032721"/>
    </source>
</evidence>
<gene>
    <name evidence="1" type="ORF">XDD1_0251</name>
</gene>
<protein>
    <submittedName>
        <fullName evidence="1">Transposase</fullName>
    </submittedName>
</protein>
<dbReference type="HOGENOM" id="CLU_3224043_0_0_6"/>
<reference evidence="1 2" key="1">
    <citation type="submission" date="2013-07" db="EMBL/GenBank/DDBJ databases">
        <authorList>
            <person name="Genoscope - CEA"/>
        </authorList>
    </citation>
    <scope>NUCLEOTIDE SEQUENCE [LARGE SCALE GENOMIC DNA]</scope>
    <source>
        <strain evidence="2">FRM16 / DSM 17909</strain>
    </source>
</reference>
<dbReference type="STRING" id="351671.XDD1_0251"/>
<evidence type="ECO:0000313" key="1">
    <source>
        <dbReference type="EMBL" id="CDG15962.1"/>
    </source>
</evidence>
<dbReference type="KEGG" id="xdo:XDD1_0251"/>
<organism evidence="1 2">
    <name type="scientific">Xenorhabdus doucetiae</name>
    <dbReference type="NCBI Taxonomy" id="351671"/>
    <lineage>
        <taxon>Bacteria</taxon>
        <taxon>Pseudomonadati</taxon>
        <taxon>Pseudomonadota</taxon>
        <taxon>Gammaproteobacteria</taxon>
        <taxon>Enterobacterales</taxon>
        <taxon>Morganellaceae</taxon>
        <taxon>Xenorhabdus</taxon>
    </lineage>
</organism>